<dbReference type="EMBL" id="BPVZ01000140">
    <property type="protein sequence ID" value="GKV40286.1"/>
    <property type="molecule type" value="Genomic_DNA"/>
</dbReference>
<protein>
    <recommendedName>
        <fullName evidence="10">Protein kinase domain-containing protein</fullName>
    </recommendedName>
</protein>
<keyword evidence="5" id="KW-0547">Nucleotide-binding</keyword>
<dbReference type="SMART" id="SM00220">
    <property type="entry name" value="S_TKc"/>
    <property type="match status" value="1"/>
</dbReference>
<keyword evidence="8" id="KW-0472">Membrane</keyword>
<evidence type="ECO:0000256" key="7">
    <source>
        <dbReference type="ARBA" id="ARBA00022989"/>
    </source>
</evidence>
<dbReference type="GO" id="GO:0005886">
    <property type="term" value="C:plasma membrane"/>
    <property type="evidence" value="ECO:0007669"/>
    <property type="project" value="UniProtKB-SubCell"/>
</dbReference>
<keyword evidence="9" id="KW-1015">Disulfide bond</keyword>
<dbReference type="PIRSF" id="PIRSF000654">
    <property type="entry name" value="Integrin-linked_kinase"/>
    <property type="match status" value="1"/>
</dbReference>
<dbReference type="InterPro" id="IPR000719">
    <property type="entry name" value="Prot_kinase_dom"/>
</dbReference>
<dbReference type="Proteomes" id="UP001054252">
    <property type="component" value="Unassembled WGS sequence"/>
</dbReference>
<evidence type="ECO:0000256" key="2">
    <source>
        <dbReference type="ARBA" id="ARBA00022475"/>
    </source>
</evidence>
<accession>A0AAV5LUE8</accession>
<dbReference type="InterPro" id="IPR044812">
    <property type="entry name" value="CERK1/LYK3-like"/>
</dbReference>
<evidence type="ECO:0000256" key="8">
    <source>
        <dbReference type="ARBA" id="ARBA00023136"/>
    </source>
</evidence>
<keyword evidence="4" id="KW-0732">Signal</keyword>
<dbReference type="PANTHER" id="PTHR46204:SF2">
    <property type="entry name" value="CHITIN ELICITOR RECEPTOR KINASE 1"/>
    <property type="match status" value="1"/>
</dbReference>
<keyword evidence="7" id="KW-1133">Transmembrane helix</keyword>
<proteinExistence type="predicted"/>
<dbReference type="AlphaFoldDB" id="A0AAV5LUE8"/>
<evidence type="ECO:0000256" key="1">
    <source>
        <dbReference type="ARBA" id="ARBA00004162"/>
    </source>
</evidence>
<evidence type="ECO:0000256" key="4">
    <source>
        <dbReference type="ARBA" id="ARBA00022729"/>
    </source>
</evidence>
<dbReference type="InterPro" id="IPR008271">
    <property type="entry name" value="Ser/Thr_kinase_AS"/>
</dbReference>
<evidence type="ECO:0000256" key="6">
    <source>
        <dbReference type="ARBA" id="ARBA00022840"/>
    </source>
</evidence>
<keyword evidence="12" id="KW-1185">Reference proteome</keyword>
<comment type="caution">
    <text evidence="11">The sequence shown here is derived from an EMBL/GenBank/DDBJ whole genome shotgun (WGS) entry which is preliminary data.</text>
</comment>
<keyword evidence="6" id="KW-0067">ATP-binding</keyword>
<evidence type="ECO:0000256" key="5">
    <source>
        <dbReference type="ARBA" id="ARBA00022741"/>
    </source>
</evidence>
<dbReference type="PROSITE" id="PS00108">
    <property type="entry name" value="PROTEIN_KINASE_ST"/>
    <property type="match status" value="1"/>
</dbReference>
<evidence type="ECO:0000259" key="10">
    <source>
        <dbReference type="PROSITE" id="PS50011"/>
    </source>
</evidence>
<dbReference type="Gene3D" id="1.10.510.10">
    <property type="entry name" value="Transferase(Phosphotransferase) domain 1"/>
    <property type="match status" value="1"/>
</dbReference>
<comment type="subcellular location">
    <subcellularLocation>
        <location evidence="1">Cell membrane</location>
        <topology evidence="1">Single-pass membrane protein</topology>
    </subcellularLocation>
</comment>
<evidence type="ECO:0000256" key="9">
    <source>
        <dbReference type="ARBA" id="ARBA00023157"/>
    </source>
</evidence>
<gene>
    <name evidence="11" type="ORF">SLEP1_g47953</name>
</gene>
<dbReference type="GO" id="GO:0019199">
    <property type="term" value="F:transmembrane receptor protein kinase activity"/>
    <property type="evidence" value="ECO:0007669"/>
    <property type="project" value="InterPro"/>
</dbReference>
<dbReference type="Pfam" id="PF00069">
    <property type="entry name" value="Pkinase"/>
    <property type="match status" value="1"/>
</dbReference>
<evidence type="ECO:0000313" key="11">
    <source>
        <dbReference type="EMBL" id="GKV40286.1"/>
    </source>
</evidence>
<dbReference type="GO" id="GO:0005524">
    <property type="term" value="F:ATP binding"/>
    <property type="evidence" value="ECO:0007669"/>
    <property type="project" value="UniProtKB-KW"/>
</dbReference>
<reference evidence="11 12" key="1">
    <citation type="journal article" date="2021" name="Commun. Biol.">
        <title>The genome of Shorea leprosula (Dipterocarpaceae) highlights the ecological relevance of drought in aseasonal tropical rainforests.</title>
        <authorList>
            <person name="Ng K.K.S."/>
            <person name="Kobayashi M.J."/>
            <person name="Fawcett J.A."/>
            <person name="Hatakeyama M."/>
            <person name="Paape T."/>
            <person name="Ng C.H."/>
            <person name="Ang C.C."/>
            <person name="Tnah L.H."/>
            <person name="Lee C.T."/>
            <person name="Nishiyama T."/>
            <person name="Sese J."/>
            <person name="O'Brien M.J."/>
            <person name="Copetti D."/>
            <person name="Mohd Noor M.I."/>
            <person name="Ong R.C."/>
            <person name="Putra M."/>
            <person name="Sireger I.Z."/>
            <person name="Indrioko S."/>
            <person name="Kosugi Y."/>
            <person name="Izuno A."/>
            <person name="Isagi Y."/>
            <person name="Lee S.L."/>
            <person name="Shimizu K.K."/>
        </authorList>
    </citation>
    <scope>NUCLEOTIDE SEQUENCE [LARGE SCALE GENOMIC DNA]</scope>
    <source>
        <strain evidence="11">214</strain>
    </source>
</reference>
<organism evidence="11 12">
    <name type="scientific">Rubroshorea leprosula</name>
    <dbReference type="NCBI Taxonomy" id="152421"/>
    <lineage>
        <taxon>Eukaryota</taxon>
        <taxon>Viridiplantae</taxon>
        <taxon>Streptophyta</taxon>
        <taxon>Embryophyta</taxon>
        <taxon>Tracheophyta</taxon>
        <taxon>Spermatophyta</taxon>
        <taxon>Magnoliopsida</taxon>
        <taxon>eudicotyledons</taxon>
        <taxon>Gunneridae</taxon>
        <taxon>Pentapetalae</taxon>
        <taxon>rosids</taxon>
        <taxon>malvids</taxon>
        <taxon>Malvales</taxon>
        <taxon>Dipterocarpaceae</taxon>
        <taxon>Rubroshorea</taxon>
    </lineage>
</organism>
<evidence type="ECO:0000256" key="3">
    <source>
        <dbReference type="ARBA" id="ARBA00022692"/>
    </source>
</evidence>
<dbReference type="SUPFAM" id="SSF56112">
    <property type="entry name" value="Protein kinase-like (PK-like)"/>
    <property type="match status" value="1"/>
</dbReference>
<name>A0AAV5LUE8_9ROSI</name>
<feature type="domain" description="Protein kinase" evidence="10">
    <location>
        <begin position="1"/>
        <end position="213"/>
    </location>
</feature>
<dbReference type="InterPro" id="IPR011009">
    <property type="entry name" value="Kinase-like_dom_sf"/>
</dbReference>
<sequence>MEGSLFVVYEFMENDNLSHYLRGSERDPIPWPTRAQIALDSALGLEYIHEHTVPVYVHRDIKSANILLDKSFHAKVGDFGLTKLSEYGNFSSQSRLVGTFGYIPPECRGGDVSPKVDVYAFGVVLYELISAKKAVIKSGEDATETMTLVALFKQVLSQPDSQEDLHKLVDPKLGDNYPMDEVFKIAHLAKACTKKNPQHRPSMRSVAVDLTTLSSSTGDWDIRSFYGNKAGLNLMSGGLLLLRSHLYWVGSSLILP</sequence>
<keyword evidence="3" id="KW-0812">Transmembrane</keyword>
<dbReference type="GO" id="GO:0045087">
    <property type="term" value="P:innate immune response"/>
    <property type="evidence" value="ECO:0007669"/>
    <property type="project" value="InterPro"/>
</dbReference>
<dbReference type="PANTHER" id="PTHR46204">
    <property type="entry name" value="CHITIN ELICITOR RECEPTOR KINASE 1-RELATED"/>
    <property type="match status" value="1"/>
</dbReference>
<evidence type="ECO:0000313" key="12">
    <source>
        <dbReference type="Proteomes" id="UP001054252"/>
    </source>
</evidence>
<dbReference type="PROSITE" id="PS50011">
    <property type="entry name" value="PROTEIN_KINASE_DOM"/>
    <property type="match status" value="1"/>
</dbReference>
<dbReference type="FunFam" id="1.10.510.10:FF:000468">
    <property type="entry name" value="PTI1-like tyrosine-protein kinase 3"/>
    <property type="match status" value="1"/>
</dbReference>
<keyword evidence="2" id="KW-1003">Cell membrane</keyword>